<evidence type="ECO:0000313" key="2">
    <source>
        <dbReference type="Proteomes" id="UP000440694"/>
    </source>
</evidence>
<keyword evidence="2" id="KW-1185">Reference proteome</keyword>
<dbReference type="RefSeq" id="WP_154738808.1">
    <property type="nucleotide sequence ID" value="NZ_WMBQ01000001.1"/>
</dbReference>
<name>A0A6I3KFK9_9HYPH</name>
<organism evidence="1 2">
    <name type="scientific">Hyphomicrobium album</name>
    <dbReference type="NCBI Taxonomy" id="2665159"/>
    <lineage>
        <taxon>Bacteria</taxon>
        <taxon>Pseudomonadati</taxon>
        <taxon>Pseudomonadota</taxon>
        <taxon>Alphaproteobacteria</taxon>
        <taxon>Hyphomicrobiales</taxon>
        <taxon>Hyphomicrobiaceae</taxon>
        <taxon>Hyphomicrobium</taxon>
    </lineage>
</organism>
<gene>
    <name evidence="1" type="ORF">GIW81_08515</name>
</gene>
<sequence length="128" mass="13956">MPDLTPKPPRPFSLRLSAEERQALARRAGGMPLGAYVRRFLFPANDNGPAITPRSRGRSPVRDHHVLAAVLARLGHSELSASLRELARAANLGALPMTPETEATIQQACRDVAEMKALVMKALGIRER</sequence>
<dbReference type="AlphaFoldDB" id="A0A6I3KFK9"/>
<dbReference type="Proteomes" id="UP000440694">
    <property type="component" value="Unassembled WGS sequence"/>
</dbReference>
<reference evidence="1 2" key="1">
    <citation type="submission" date="2019-11" db="EMBL/GenBank/DDBJ databases">
        <title>Identification of a novel strain.</title>
        <authorList>
            <person name="Xu Q."/>
            <person name="Wang G."/>
        </authorList>
    </citation>
    <scope>NUCLEOTIDE SEQUENCE [LARGE SCALE GENOMIC DNA]</scope>
    <source>
        <strain evidence="2">xq</strain>
    </source>
</reference>
<proteinExistence type="predicted"/>
<comment type="caution">
    <text evidence="1">The sequence shown here is derived from an EMBL/GenBank/DDBJ whole genome shotgun (WGS) entry which is preliminary data.</text>
</comment>
<protein>
    <submittedName>
        <fullName evidence="1">Uncharacterized protein</fullName>
    </submittedName>
</protein>
<dbReference type="EMBL" id="WMBQ01000001">
    <property type="protein sequence ID" value="MTD94375.1"/>
    <property type="molecule type" value="Genomic_DNA"/>
</dbReference>
<evidence type="ECO:0000313" key="1">
    <source>
        <dbReference type="EMBL" id="MTD94375.1"/>
    </source>
</evidence>
<accession>A0A6I3KFK9</accession>